<accession>A0A284QS28</accession>
<evidence type="ECO:0000313" key="3">
    <source>
        <dbReference type="Proteomes" id="UP000219338"/>
    </source>
</evidence>
<dbReference type="STRING" id="47428.A0A284QS28"/>
<sequence>MTYLKLWFVRRFISILPFMFTPFRKNFVKHWLPIEVAPLIILVGGIVSGGAWYLSRTAMGPTIQWTKSNPTPWNTIEPNQGTKLLEVNQKFEKKWSRDKF</sequence>
<keyword evidence="1" id="KW-0812">Transmembrane</keyword>
<dbReference type="EMBL" id="FUEG01000002">
    <property type="protein sequence ID" value="SJK99282.1"/>
    <property type="molecule type" value="Genomic_DNA"/>
</dbReference>
<keyword evidence="1" id="KW-1133">Transmembrane helix</keyword>
<evidence type="ECO:0000313" key="2">
    <source>
        <dbReference type="EMBL" id="SJK99282.1"/>
    </source>
</evidence>
<name>A0A284QS28_ARMOS</name>
<dbReference type="InterPro" id="IPR010530">
    <property type="entry name" value="B12D"/>
</dbReference>
<dbReference type="OrthoDB" id="5511684at2759"/>
<dbReference type="PANTHER" id="PTHR14256:SF1">
    <property type="entry name" value="GEO09626P1"/>
    <property type="match status" value="1"/>
</dbReference>
<protein>
    <submittedName>
        <fullName evidence="2">Related to NADH-ubiquinone oxidoreductase MLRQ subunit</fullName>
    </submittedName>
</protein>
<keyword evidence="3" id="KW-1185">Reference proteome</keyword>
<dbReference type="AlphaFoldDB" id="A0A284QS28"/>
<feature type="transmembrane region" description="Helical" evidence="1">
    <location>
        <begin position="7"/>
        <end position="24"/>
    </location>
</feature>
<proteinExistence type="predicted"/>
<dbReference type="Pfam" id="PF06522">
    <property type="entry name" value="B12D"/>
    <property type="match status" value="1"/>
</dbReference>
<keyword evidence="2" id="KW-0830">Ubiquinone</keyword>
<organism evidence="2 3">
    <name type="scientific">Armillaria ostoyae</name>
    <name type="common">Armillaria root rot fungus</name>
    <dbReference type="NCBI Taxonomy" id="47428"/>
    <lineage>
        <taxon>Eukaryota</taxon>
        <taxon>Fungi</taxon>
        <taxon>Dikarya</taxon>
        <taxon>Basidiomycota</taxon>
        <taxon>Agaricomycotina</taxon>
        <taxon>Agaricomycetes</taxon>
        <taxon>Agaricomycetidae</taxon>
        <taxon>Agaricales</taxon>
        <taxon>Marasmiineae</taxon>
        <taxon>Physalacriaceae</taxon>
        <taxon>Armillaria</taxon>
    </lineage>
</organism>
<dbReference type="PANTHER" id="PTHR14256">
    <property type="entry name" value="NADH-UBIQUINONE OXIDOREDUCTASE MLRQ SUBUNIT"/>
    <property type="match status" value="1"/>
</dbReference>
<evidence type="ECO:0000256" key="1">
    <source>
        <dbReference type="SAM" id="Phobius"/>
    </source>
</evidence>
<dbReference type="Proteomes" id="UP000219338">
    <property type="component" value="Unassembled WGS sequence"/>
</dbReference>
<reference evidence="3" key="1">
    <citation type="journal article" date="2017" name="Nat. Ecol. Evol.">
        <title>Genome expansion and lineage-specific genetic innovations in the forest pathogenic fungi Armillaria.</title>
        <authorList>
            <person name="Sipos G."/>
            <person name="Prasanna A.N."/>
            <person name="Walter M.C."/>
            <person name="O'Connor E."/>
            <person name="Balint B."/>
            <person name="Krizsan K."/>
            <person name="Kiss B."/>
            <person name="Hess J."/>
            <person name="Varga T."/>
            <person name="Slot J."/>
            <person name="Riley R."/>
            <person name="Boka B."/>
            <person name="Rigling D."/>
            <person name="Barry K."/>
            <person name="Lee J."/>
            <person name="Mihaltcheva S."/>
            <person name="LaButti K."/>
            <person name="Lipzen A."/>
            <person name="Waldron R."/>
            <person name="Moloney N.M."/>
            <person name="Sperisen C."/>
            <person name="Kredics L."/>
            <person name="Vagvoelgyi C."/>
            <person name="Patrignani A."/>
            <person name="Fitzpatrick D."/>
            <person name="Nagy I."/>
            <person name="Doyle S."/>
            <person name="Anderson J.B."/>
            <person name="Grigoriev I.V."/>
            <person name="Gueldener U."/>
            <person name="Muensterkoetter M."/>
            <person name="Nagy L.G."/>
        </authorList>
    </citation>
    <scope>NUCLEOTIDE SEQUENCE [LARGE SCALE GENOMIC DNA]</scope>
    <source>
        <strain evidence="3">C18/9</strain>
    </source>
</reference>
<gene>
    <name evidence="2" type="ORF">ARMOST_02573</name>
</gene>
<dbReference type="OMA" id="TPWNTIE"/>
<keyword evidence="1" id="KW-0472">Membrane</keyword>
<feature type="transmembrane region" description="Helical" evidence="1">
    <location>
        <begin position="36"/>
        <end position="54"/>
    </location>
</feature>